<dbReference type="SMART" id="SM00231">
    <property type="entry name" value="FA58C"/>
    <property type="match status" value="7"/>
</dbReference>
<proteinExistence type="predicted"/>
<feature type="domain" description="F5/8 type C" evidence="4">
    <location>
        <begin position="301"/>
        <end position="451"/>
    </location>
</feature>
<dbReference type="FunFam" id="2.10.25.10:FF:000001">
    <property type="entry name" value="Tenascin C"/>
    <property type="match status" value="1"/>
</dbReference>
<dbReference type="Pfam" id="PF26129">
    <property type="entry name" value="Vwde"/>
    <property type="match status" value="1"/>
</dbReference>
<evidence type="ECO:0000256" key="3">
    <source>
        <dbReference type="SAM" id="MobiDB-lite"/>
    </source>
</evidence>
<dbReference type="InterPro" id="IPR058727">
    <property type="entry name" value="Helical_Vwde"/>
</dbReference>
<dbReference type="Gene3D" id="2.60.120.260">
    <property type="entry name" value="Galactose-binding domain-like"/>
    <property type="match status" value="8"/>
</dbReference>
<feature type="domain" description="VWFD" evidence="5">
    <location>
        <begin position="1296"/>
        <end position="1469"/>
    </location>
</feature>
<dbReference type="FunFam" id="2.60.120.260:FF:000002">
    <property type="entry name" value="Coagulation factor VIII"/>
    <property type="match status" value="1"/>
</dbReference>
<evidence type="ECO:0000256" key="1">
    <source>
        <dbReference type="ARBA" id="ARBA00023157"/>
    </source>
</evidence>
<dbReference type="Pfam" id="PF00754">
    <property type="entry name" value="F5_F8_type_C"/>
    <property type="match status" value="7"/>
</dbReference>
<dbReference type="PROSITE" id="PS01286">
    <property type="entry name" value="FA58C_2"/>
    <property type="match status" value="7"/>
</dbReference>
<evidence type="ECO:0000313" key="7">
    <source>
        <dbReference type="Proteomes" id="UP000275408"/>
    </source>
</evidence>
<evidence type="ECO:0008006" key="8">
    <source>
        <dbReference type="Google" id="ProtNLM"/>
    </source>
</evidence>
<dbReference type="PANTHER" id="PTHR24543">
    <property type="entry name" value="MULTICOPPER OXIDASE-RELATED"/>
    <property type="match status" value="1"/>
</dbReference>
<dbReference type="FunFam" id="2.60.120.260:FF:000016">
    <property type="entry name" value="Contactin-associated protein-like 4 isoform 1"/>
    <property type="match status" value="6"/>
</dbReference>
<dbReference type="STRING" id="46731.A0A3M6TRP6"/>
<dbReference type="Proteomes" id="UP000275408">
    <property type="component" value="Unassembled WGS sequence"/>
</dbReference>
<dbReference type="PROSITE" id="PS50022">
    <property type="entry name" value="FA58C_3"/>
    <property type="match status" value="7"/>
</dbReference>
<feature type="domain" description="F5/8 type C" evidence="4">
    <location>
        <begin position="924"/>
        <end position="1074"/>
    </location>
</feature>
<keyword evidence="1" id="KW-1015">Disulfide bond</keyword>
<dbReference type="InterPro" id="IPR001846">
    <property type="entry name" value="VWF_type-D"/>
</dbReference>
<comment type="caution">
    <text evidence="6">The sequence shown here is derived from an EMBL/GenBank/DDBJ whole genome shotgun (WGS) entry which is preliminary data.</text>
</comment>
<dbReference type="SMART" id="SM00216">
    <property type="entry name" value="VWD"/>
    <property type="match status" value="1"/>
</dbReference>
<dbReference type="Pfam" id="PF00094">
    <property type="entry name" value="VWD"/>
    <property type="match status" value="1"/>
</dbReference>
<feature type="region of interest" description="Disordered" evidence="3">
    <location>
        <begin position="1502"/>
        <end position="1539"/>
    </location>
</feature>
<keyword evidence="2" id="KW-0325">Glycoprotein</keyword>
<protein>
    <recommendedName>
        <fullName evidence="8">EGF-like repeat and discoidin I-like domain-containing protein 3</fullName>
    </recommendedName>
</protein>
<dbReference type="EMBL" id="RCHS01003072">
    <property type="protein sequence ID" value="RMX44011.1"/>
    <property type="molecule type" value="Genomic_DNA"/>
</dbReference>
<dbReference type="PANTHER" id="PTHR24543:SF325">
    <property type="entry name" value="F5_8 TYPE C DOMAIN-CONTAINING PROTEIN"/>
    <property type="match status" value="1"/>
</dbReference>
<evidence type="ECO:0000313" key="6">
    <source>
        <dbReference type="EMBL" id="RMX44011.1"/>
    </source>
</evidence>
<keyword evidence="7" id="KW-1185">Reference proteome</keyword>
<feature type="domain" description="F5/8 type C" evidence="4">
    <location>
        <begin position="456"/>
        <end position="606"/>
    </location>
</feature>
<dbReference type="PROSITE" id="PS01285">
    <property type="entry name" value="FA58C_1"/>
    <property type="match status" value="6"/>
</dbReference>
<accession>A0A3M6TRP6</accession>
<gene>
    <name evidence="6" type="ORF">pdam_00012969</name>
</gene>
<evidence type="ECO:0000259" key="4">
    <source>
        <dbReference type="PROSITE" id="PS50022"/>
    </source>
</evidence>
<reference evidence="6 7" key="1">
    <citation type="journal article" date="2018" name="Sci. Rep.">
        <title>Comparative analysis of the Pocillopora damicornis genome highlights role of immune system in coral evolution.</title>
        <authorList>
            <person name="Cunning R."/>
            <person name="Bay R.A."/>
            <person name="Gillette P."/>
            <person name="Baker A.C."/>
            <person name="Traylor-Knowles N."/>
        </authorList>
    </citation>
    <scope>NUCLEOTIDE SEQUENCE [LARGE SCALE GENOMIC DNA]</scope>
    <source>
        <strain evidence="6">RSMAS</strain>
        <tissue evidence="6">Whole animal</tissue>
    </source>
</reference>
<organism evidence="6 7">
    <name type="scientific">Pocillopora damicornis</name>
    <name type="common">Cauliflower coral</name>
    <name type="synonym">Millepora damicornis</name>
    <dbReference type="NCBI Taxonomy" id="46731"/>
    <lineage>
        <taxon>Eukaryota</taxon>
        <taxon>Metazoa</taxon>
        <taxon>Cnidaria</taxon>
        <taxon>Anthozoa</taxon>
        <taxon>Hexacorallia</taxon>
        <taxon>Scleractinia</taxon>
        <taxon>Astrocoeniina</taxon>
        <taxon>Pocilloporidae</taxon>
        <taxon>Pocillopora</taxon>
    </lineage>
</organism>
<feature type="domain" description="F5/8 type C" evidence="4">
    <location>
        <begin position="150"/>
        <end position="293"/>
    </location>
</feature>
<sequence length="1757" mass="202668">MENRRIRNQQISASSEWDANHGARLARLNQKRTGRTMGAWSARVNNAYQFLQIDLRVPMKVTSVATQGRSDANQWVTKYMLSFSLDGAHFAVYWSQGRPWYFSGNRDRNTIKQHRLFPVARARFIRFLPKGWYRHISMRVEVNGCPAGRCALPLGLEDKRIQDGALSASTYYNHHLAPWLARLNSIRSWSTRVNNARQYLQINLGNIGRVTGIATQGRRDAHQWVTRYMLSYGDGTKFVAYRERNKVRMFRGNSDRNSVVSYTLLRPFKAQYVRFHPKSWRSHISMRAEVYGCLKELTRFCSFPLGVQSGRIKNSQMTSSSIWNRYHAPFLGRLKRVRTGRYMGGWAARHNNHNQWIQVDLGRVFKVTMISTQGRKIVKQWVTRYTVSYSLDAVHYVSYKQRDRLKYFVGNYDGESIVTRTLTPPIVARYVRVHPRGWYRHISMRLELHGCTPERCDIPLGSEDGRLPDVSFTASSIYNAHYAAYQGRLNAMRSGSRYGSWIARYNNRRQWFQVDLGNRAIIIKIGIQGRYDANQWVKSFTVSYGMNGFHFRFYKEGGRTRVFQGNSERQIVVINRFRSPIRARFIRMYPQTWHGHISMRLELYGCSRGHMCNRPLGMMTGAIKNSAITASSMWDKHHAPFLARLNARRMGRYQSAWSARHNNRHQFLQIDLGKISKIIRVGTQGRAAVNQWVTVYYLSSGVDGVHFARYRKNSVDKYFRGNRDRNTIVYNSIIPSIRARFLRIHPWSWHGHISMRVELFGCALGACGAPLGFEDGRIPKYAMTASSMWDWRHGPYRARLNLLNRGGTGAWSTRYNNVFQWIQIDLGEVSKVVAVATQGRYDANQWVKKYEISYGLYGNKFKFYTINRKVVMFAGNSDRNTVVFNRLYPSFRARYVRFYPKQWHSHISMRAELYGCNRAMLRMCFQPLGMQNGKIPNSAIRASSQWDKNHNPARARLNIKKVGRLVGAWCTRHNNHRQFLQINLGGPTRITKVATQGRYDANQFVRSYYVYYSQNGRTFLPIKDGAKIKLFRGNFDRFSIVEQPINPPKNGRYVRFNPRSWHGHISMRVEVYGCRADYPEISHPVVRAVTKHGRGCAKIALRCYFNTRGRRNSRIIARVHWIVNKKVTKAETVRGNYAELLENTYGFKAGTTVACKVKARYSSGKDWTMAQLSKAFFTGIKVNPKALTMTDSSGWKLIRLRSLVPIRCRGRRSCSVIIKFQSHTRFVTDRCKMTLTERNRKNYGFYLKPVRDFRKLKRSNVRAYFSPIRSTPGLCGFWKGYTLPPIKVITSNRGVKKCHGTGDPHYRTFDNKYYDILRNAGTYVMVKSLRRNFEVHARLWPCWRVVCNCGVAIRENNDVVNIDMCHGPWKRTSPRVIQKSRAPLGNRMRIRRYGSGQSTRFKVMMKSGAIVEANCANWGMSLYVTVPGVDSGSTVGLCGNNNGNPHDDLERKGIYTFANKYRLRPGTSLFERLPPRISSLSRRVKPSCACVKKGNRRFNTCDVKPLPDTDKGGKSVKPIKVRPHPKKPGRTDNRDYDPNSINYVFKPPKVKYRVPTWPTKSGITRKKAIRHCKREISRIVRVCKKVVSAKKLKVMTECVTDIKISGKLSMAKSALSSLQDACKTAALVNPKNYKKKKNGKVVPNINILGKLCPDNCNKRGRCVNGKCRCYRGYASSDCSVDKRKPPKIDGLQSKGMCDLRKRACRFASVYGLGFWEGHLNCHVQKARSMGADTSQMAWNWSTEEEPWSLAEFQGSKM</sequence>
<evidence type="ECO:0000256" key="2">
    <source>
        <dbReference type="ARBA" id="ARBA00023180"/>
    </source>
</evidence>
<feature type="domain" description="F5/8 type C" evidence="4">
    <location>
        <begin position="612"/>
        <end position="762"/>
    </location>
</feature>
<evidence type="ECO:0000259" key="5">
    <source>
        <dbReference type="PROSITE" id="PS51233"/>
    </source>
</evidence>
<dbReference type="PROSITE" id="PS51233">
    <property type="entry name" value="VWFD"/>
    <property type="match status" value="1"/>
</dbReference>
<feature type="domain" description="F5/8 type C" evidence="4">
    <location>
        <begin position="1"/>
        <end position="145"/>
    </location>
</feature>
<dbReference type="InterPro" id="IPR000421">
    <property type="entry name" value="FA58C"/>
</dbReference>
<feature type="domain" description="F5/8 type C" evidence="4">
    <location>
        <begin position="767"/>
        <end position="916"/>
    </location>
</feature>
<name>A0A3M6TRP6_POCDA</name>
<dbReference type="OrthoDB" id="5975210at2759"/>
<feature type="compositionally biased region" description="Basic residues" evidence="3">
    <location>
        <begin position="1517"/>
        <end position="1528"/>
    </location>
</feature>
<dbReference type="SUPFAM" id="SSF49785">
    <property type="entry name" value="Galactose-binding domain-like"/>
    <property type="match status" value="7"/>
</dbReference>
<dbReference type="CDD" id="cd00057">
    <property type="entry name" value="FA58C"/>
    <property type="match status" value="7"/>
</dbReference>
<dbReference type="InterPro" id="IPR008979">
    <property type="entry name" value="Galactose-bd-like_sf"/>
</dbReference>